<feature type="compositionally biased region" description="Low complexity" evidence="1">
    <location>
        <begin position="26"/>
        <end position="35"/>
    </location>
</feature>
<keyword evidence="3" id="KW-1185">Reference proteome</keyword>
<evidence type="ECO:0000313" key="3">
    <source>
        <dbReference type="Proteomes" id="UP000815677"/>
    </source>
</evidence>
<dbReference type="Proteomes" id="UP000815677">
    <property type="component" value="Unassembled WGS sequence"/>
</dbReference>
<evidence type="ECO:0000313" key="2">
    <source>
        <dbReference type="EMBL" id="GAT42901.1"/>
    </source>
</evidence>
<dbReference type="EMBL" id="DF838421">
    <property type="protein sequence ID" value="GAT42901.1"/>
    <property type="molecule type" value="Genomic_DNA"/>
</dbReference>
<organism evidence="2 3">
    <name type="scientific">Mycena chlorophos</name>
    <name type="common">Agaric fungus</name>
    <name type="synonym">Agaricus chlorophos</name>
    <dbReference type="NCBI Taxonomy" id="658473"/>
    <lineage>
        <taxon>Eukaryota</taxon>
        <taxon>Fungi</taxon>
        <taxon>Dikarya</taxon>
        <taxon>Basidiomycota</taxon>
        <taxon>Agaricomycotina</taxon>
        <taxon>Agaricomycetes</taxon>
        <taxon>Agaricomycetidae</taxon>
        <taxon>Agaricales</taxon>
        <taxon>Marasmiineae</taxon>
        <taxon>Mycenaceae</taxon>
        <taxon>Mycena</taxon>
    </lineage>
</organism>
<protein>
    <submittedName>
        <fullName evidence="2">Uncharacterized protein</fullName>
    </submittedName>
</protein>
<sequence length="210" mass="22670">MQAPSTPSRSSAAAATLPEKPSKPRSATAAPSESPSKPEKASTATKYVRPKPRPLTAEQRQAVRDSFAREESARIAAVTARVQANTEEHARLVMERAQLEANIAAVRALGDSFAADEREHIHMAHYHQVLARALVVAAEAADELRDEDEARGLRVAASDHMQGALDARAAQSGAFKAFWSLVHREAALVRQRAAVKDRLRVLEASMGHSG</sequence>
<name>A0ABQ0KVL1_MYCCL</name>
<accession>A0ABQ0KVL1</accession>
<feature type="compositionally biased region" description="Low complexity" evidence="1">
    <location>
        <begin position="1"/>
        <end position="16"/>
    </location>
</feature>
<evidence type="ECO:0000256" key="1">
    <source>
        <dbReference type="SAM" id="MobiDB-lite"/>
    </source>
</evidence>
<feature type="region of interest" description="Disordered" evidence="1">
    <location>
        <begin position="1"/>
        <end position="60"/>
    </location>
</feature>
<proteinExistence type="predicted"/>
<gene>
    <name evidence="2" type="ORF">MCHLO_00598</name>
</gene>
<reference evidence="2" key="1">
    <citation type="submission" date="2014-09" db="EMBL/GenBank/DDBJ databases">
        <title>Genome sequence of the luminous mushroom Mycena chlorophos for searching fungal bioluminescence genes.</title>
        <authorList>
            <person name="Tanaka Y."/>
            <person name="Kasuga D."/>
            <person name="Oba Y."/>
            <person name="Hase S."/>
            <person name="Sato K."/>
            <person name="Oba Y."/>
            <person name="Sakakibara Y."/>
        </authorList>
    </citation>
    <scope>NUCLEOTIDE SEQUENCE</scope>
</reference>